<dbReference type="AlphaFoldDB" id="A0AA37SD74"/>
<dbReference type="EC" id="2.7.7.65" evidence="2"/>
<dbReference type="InterPro" id="IPR003660">
    <property type="entry name" value="HAMP_dom"/>
</dbReference>
<dbReference type="PROSITE" id="PS50885">
    <property type="entry name" value="HAMP"/>
    <property type="match status" value="1"/>
</dbReference>
<dbReference type="CDD" id="cd01949">
    <property type="entry name" value="GGDEF"/>
    <property type="match status" value="1"/>
</dbReference>
<protein>
    <recommendedName>
        <fullName evidence="2">diguanylate cyclase</fullName>
        <ecNumber evidence="2">2.7.7.65</ecNumber>
    </recommendedName>
</protein>
<name>A0AA37SD74_9GAMM</name>
<dbReference type="Pfam" id="PF00990">
    <property type="entry name" value="GGDEF"/>
    <property type="match status" value="1"/>
</dbReference>
<dbReference type="Proteomes" id="UP001161389">
    <property type="component" value="Unassembled WGS sequence"/>
</dbReference>
<gene>
    <name evidence="7" type="ORF">GCM10007876_38190</name>
</gene>
<sequence>MKLRTQLFIFPMGVVFITVCIFISLMWIWRQSDSVLEREEYVAEIHSLVGQLESNLLLYEENPTRAYIYRWEERHKQLTMVLHHSPTLPSDQQTLLNSIKGLNRGLNVLFERLQYLSRNSTPETDALRRHFKDKLVTQLETIVEDSKQLVVMARQSLRDSQLNQIIMIGSILLIGALLLSLLAMSLSVRIRNYLDLLKGGIKALEAGNFSNKLTSAGEDEFCEFINEFNQMQKTLEETTISRDALQKEIDQRTYALKHIASTDPLTQVSNRRKLMEQAELEMARASRHKSPLSLLLIDADHFKKINDSYGHAVGDQVLIHLCRLSEAVMRENDLIARYGGEEFVILLPHTDLSGAGELAGRIQQRLKDQPFKHEGQVIPITISVGVASYTYDQSFADLIAQADRALYQAKQSGRNCIRLSEPKVVLPASDQSLH</sequence>
<dbReference type="SUPFAM" id="SSF55073">
    <property type="entry name" value="Nucleotide cyclase"/>
    <property type="match status" value="1"/>
</dbReference>
<evidence type="ECO:0000256" key="3">
    <source>
        <dbReference type="ARBA" id="ARBA00034247"/>
    </source>
</evidence>
<dbReference type="InterPro" id="IPR029787">
    <property type="entry name" value="Nucleotide_cyclase"/>
</dbReference>
<dbReference type="PANTHER" id="PTHR45138:SF9">
    <property type="entry name" value="DIGUANYLATE CYCLASE DGCM-RELATED"/>
    <property type="match status" value="1"/>
</dbReference>
<reference evidence="7" key="1">
    <citation type="journal article" date="2014" name="Int. J. Syst. Evol. Microbiol.">
        <title>Complete genome sequence of Corynebacterium casei LMG S-19264T (=DSM 44701T), isolated from a smear-ripened cheese.</title>
        <authorList>
            <consortium name="US DOE Joint Genome Institute (JGI-PGF)"/>
            <person name="Walter F."/>
            <person name="Albersmeier A."/>
            <person name="Kalinowski J."/>
            <person name="Ruckert C."/>
        </authorList>
    </citation>
    <scope>NUCLEOTIDE SEQUENCE</scope>
    <source>
        <strain evidence="7">NBRC 110071</strain>
    </source>
</reference>
<organism evidence="7 8">
    <name type="scientific">Litoribrevibacter albus</name>
    <dbReference type="NCBI Taxonomy" id="1473156"/>
    <lineage>
        <taxon>Bacteria</taxon>
        <taxon>Pseudomonadati</taxon>
        <taxon>Pseudomonadota</taxon>
        <taxon>Gammaproteobacteria</taxon>
        <taxon>Oceanospirillales</taxon>
        <taxon>Oceanospirillaceae</taxon>
        <taxon>Litoribrevibacter</taxon>
    </lineage>
</organism>
<dbReference type="Gene3D" id="6.10.340.10">
    <property type="match status" value="1"/>
</dbReference>
<dbReference type="InterPro" id="IPR000160">
    <property type="entry name" value="GGDEF_dom"/>
</dbReference>
<keyword evidence="4" id="KW-1133">Transmembrane helix</keyword>
<evidence type="ECO:0000256" key="1">
    <source>
        <dbReference type="ARBA" id="ARBA00001946"/>
    </source>
</evidence>
<evidence type="ECO:0000259" key="5">
    <source>
        <dbReference type="PROSITE" id="PS50885"/>
    </source>
</evidence>
<keyword evidence="8" id="KW-1185">Reference proteome</keyword>
<dbReference type="NCBIfam" id="TIGR00254">
    <property type="entry name" value="GGDEF"/>
    <property type="match status" value="1"/>
</dbReference>
<dbReference type="FunFam" id="3.30.70.270:FF:000001">
    <property type="entry name" value="Diguanylate cyclase domain protein"/>
    <property type="match status" value="1"/>
</dbReference>
<dbReference type="InterPro" id="IPR050469">
    <property type="entry name" value="Diguanylate_Cyclase"/>
</dbReference>
<proteinExistence type="predicted"/>
<keyword evidence="4" id="KW-0812">Transmembrane</keyword>
<evidence type="ECO:0000256" key="2">
    <source>
        <dbReference type="ARBA" id="ARBA00012528"/>
    </source>
</evidence>
<evidence type="ECO:0000259" key="6">
    <source>
        <dbReference type="PROSITE" id="PS50887"/>
    </source>
</evidence>
<keyword evidence="4" id="KW-0472">Membrane</keyword>
<feature type="transmembrane region" description="Helical" evidence="4">
    <location>
        <begin position="165"/>
        <end position="188"/>
    </location>
</feature>
<evidence type="ECO:0000313" key="8">
    <source>
        <dbReference type="Proteomes" id="UP001161389"/>
    </source>
</evidence>
<dbReference type="EMBL" id="BSNM01000026">
    <property type="protein sequence ID" value="GLQ33339.1"/>
    <property type="molecule type" value="Genomic_DNA"/>
</dbReference>
<dbReference type="PROSITE" id="PS50887">
    <property type="entry name" value="GGDEF"/>
    <property type="match status" value="1"/>
</dbReference>
<feature type="transmembrane region" description="Helical" evidence="4">
    <location>
        <begin position="7"/>
        <end position="29"/>
    </location>
</feature>
<reference evidence="7" key="2">
    <citation type="submission" date="2023-01" db="EMBL/GenBank/DDBJ databases">
        <title>Draft genome sequence of Litoribrevibacter albus strain NBRC 110071.</title>
        <authorList>
            <person name="Sun Q."/>
            <person name="Mori K."/>
        </authorList>
    </citation>
    <scope>NUCLEOTIDE SEQUENCE</scope>
    <source>
        <strain evidence="7">NBRC 110071</strain>
    </source>
</reference>
<evidence type="ECO:0000256" key="4">
    <source>
        <dbReference type="SAM" id="Phobius"/>
    </source>
</evidence>
<evidence type="ECO:0000313" key="7">
    <source>
        <dbReference type="EMBL" id="GLQ33339.1"/>
    </source>
</evidence>
<dbReference type="InterPro" id="IPR043128">
    <property type="entry name" value="Rev_trsase/Diguanyl_cyclase"/>
</dbReference>
<dbReference type="GO" id="GO:0052621">
    <property type="term" value="F:diguanylate cyclase activity"/>
    <property type="evidence" value="ECO:0007669"/>
    <property type="project" value="UniProtKB-EC"/>
</dbReference>
<dbReference type="GO" id="GO:0007165">
    <property type="term" value="P:signal transduction"/>
    <property type="evidence" value="ECO:0007669"/>
    <property type="project" value="InterPro"/>
</dbReference>
<comment type="caution">
    <text evidence="7">The sequence shown here is derived from an EMBL/GenBank/DDBJ whole genome shotgun (WGS) entry which is preliminary data.</text>
</comment>
<dbReference type="PANTHER" id="PTHR45138">
    <property type="entry name" value="REGULATORY COMPONENTS OF SENSORY TRANSDUCTION SYSTEM"/>
    <property type="match status" value="1"/>
</dbReference>
<feature type="domain" description="HAMP" evidence="5">
    <location>
        <begin position="188"/>
        <end position="240"/>
    </location>
</feature>
<dbReference type="Gene3D" id="3.30.70.270">
    <property type="match status" value="1"/>
</dbReference>
<accession>A0AA37SD74</accession>
<feature type="domain" description="GGDEF" evidence="6">
    <location>
        <begin position="290"/>
        <end position="422"/>
    </location>
</feature>
<comment type="catalytic activity">
    <reaction evidence="3">
        <text>2 GTP = 3',3'-c-di-GMP + 2 diphosphate</text>
        <dbReference type="Rhea" id="RHEA:24898"/>
        <dbReference type="ChEBI" id="CHEBI:33019"/>
        <dbReference type="ChEBI" id="CHEBI:37565"/>
        <dbReference type="ChEBI" id="CHEBI:58805"/>
        <dbReference type="EC" id="2.7.7.65"/>
    </reaction>
</comment>
<dbReference type="SMART" id="SM00267">
    <property type="entry name" value="GGDEF"/>
    <property type="match status" value="1"/>
</dbReference>
<dbReference type="GO" id="GO:0016020">
    <property type="term" value="C:membrane"/>
    <property type="evidence" value="ECO:0007669"/>
    <property type="project" value="InterPro"/>
</dbReference>
<dbReference type="RefSeq" id="WP_284383725.1">
    <property type="nucleotide sequence ID" value="NZ_BSNM01000026.1"/>
</dbReference>
<comment type="cofactor">
    <cofactor evidence="1">
        <name>Mg(2+)</name>
        <dbReference type="ChEBI" id="CHEBI:18420"/>
    </cofactor>
</comment>